<evidence type="ECO:0000313" key="13">
    <source>
        <dbReference type="Proteomes" id="UP000002313"/>
    </source>
</evidence>
<dbReference type="InterPro" id="IPR013083">
    <property type="entry name" value="Znf_RING/FYVE/PHD"/>
</dbReference>
<organism evidence="12 13">
    <name type="scientific">Encephalitozoon intestinalis (strain ATCC 50506)</name>
    <name type="common">Microsporidian parasite</name>
    <name type="synonym">Septata intestinalis</name>
    <dbReference type="NCBI Taxonomy" id="876142"/>
    <lineage>
        <taxon>Eukaryota</taxon>
        <taxon>Fungi</taxon>
        <taxon>Fungi incertae sedis</taxon>
        <taxon>Microsporidia</taxon>
        <taxon>Unikaryonidae</taxon>
        <taxon>Encephalitozoon</taxon>
    </lineage>
</organism>
<dbReference type="GeneID" id="9699494"/>
<evidence type="ECO:0000256" key="3">
    <source>
        <dbReference type="ARBA" id="ARBA00022723"/>
    </source>
</evidence>
<feature type="binding site" evidence="9">
    <location>
        <position position="172"/>
    </location>
    <ligand>
        <name>Zn(2+)</name>
        <dbReference type="ChEBI" id="CHEBI:29105"/>
        <label>2</label>
    </ligand>
</feature>
<feature type="binding site" evidence="9">
    <location>
        <position position="175"/>
    </location>
    <ligand>
        <name>Zn(2+)</name>
        <dbReference type="ChEBI" id="CHEBI:29105"/>
        <label>2</label>
    </ligand>
</feature>
<evidence type="ECO:0000256" key="7">
    <source>
        <dbReference type="ARBA" id="ARBA00023242"/>
    </source>
</evidence>
<evidence type="ECO:0000256" key="1">
    <source>
        <dbReference type="ARBA" id="ARBA00004123"/>
    </source>
</evidence>
<dbReference type="PROSITE" id="PS50016">
    <property type="entry name" value="ZF_PHD_2"/>
    <property type="match status" value="1"/>
</dbReference>
<dbReference type="InterPro" id="IPR011011">
    <property type="entry name" value="Znf_FYVE_PHD"/>
</dbReference>
<dbReference type="VEuPathDB" id="MicrosporidiaDB:Eint_101030"/>
<evidence type="ECO:0000256" key="4">
    <source>
        <dbReference type="ARBA" id="ARBA00022771"/>
    </source>
</evidence>
<evidence type="ECO:0000256" key="6">
    <source>
        <dbReference type="ARBA" id="ARBA00022853"/>
    </source>
</evidence>
<feature type="binding site" evidence="9">
    <location>
        <position position="145"/>
    </location>
    <ligand>
        <name>Zn(2+)</name>
        <dbReference type="ChEBI" id="CHEBI:29105"/>
        <label>2</label>
    </ligand>
</feature>
<comment type="similarity">
    <text evidence="2">Belongs to the ING family.</text>
</comment>
<dbReference type="InterPro" id="IPR019786">
    <property type="entry name" value="Zinc_finger_PHD-type_CS"/>
</dbReference>
<dbReference type="Gene3D" id="3.30.40.10">
    <property type="entry name" value="Zinc/RING finger domain, C3HC4 (zinc finger)"/>
    <property type="match status" value="1"/>
</dbReference>
<feature type="binding site" evidence="9">
    <location>
        <position position="159"/>
    </location>
    <ligand>
        <name>Zn(2+)</name>
        <dbReference type="ChEBI" id="CHEBI:29105"/>
        <label>1</label>
    </ligand>
</feature>
<keyword evidence="6" id="KW-0156">Chromatin regulator</keyword>
<dbReference type="HOGENOM" id="CLU_031900_4_1_1"/>
<dbReference type="AlphaFoldDB" id="E0S9P4"/>
<dbReference type="PROSITE" id="PS01359">
    <property type="entry name" value="ZF_PHD_1"/>
    <property type="match status" value="1"/>
</dbReference>
<comment type="subcellular location">
    <subcellularLocation>
        <location evidence="1">Nucleus</location>
    </subcellularLocation>
</comment>
<keyword evidence="4 10" id="KW-0863">Zinc-finger</keyword>
<keyword evidence="7" id="KW-0539">Nucleus</keyword>
<dbReference type="KEGG" id="ein:Eint_101030"/>
<feature type="domain" description="PHD-type" evidence="11">
    <location>
        <begin position="129"/>
        <end position="178"/>
    </location>
</feature>
<sequence length="183" mass="21596">MQTHFEVFDKMLEEIQQLRLDAIYFTKSTSRTEGKIEKLRGKCKRYKEKFVRKPSERYFKKIEKFYRAIKKHLVNNRRCEDAFQEVIHELKKKCEDLCSRSGVSFDLECPEIPDVNCVVNLGEMGSNEQLYCKCKRPAFKNMIACDSLDCKGRWFHFECVGISTVPKTLWICPECRKAGTLTR</sequence>
<dbReference type="InterPro" id="IPR028651">
    <property type="entry name" value="ING_fam"/>
</dbReference>
<dbReference type="GO" id="GO:0008270">
    <property type="term" value="F:zinc ion binding"/>
    <property type="evidence" value="ECO:0007669"/>
    <property type="project" value="UniProtKB-KW"/>
</dbReference>
<dbReference type="GO" id="GO:0005634">
    <property type="term" value="C:nucleus"/>
    <property type="evidence" value="ECO:0007669"/>
    <property type="project" value="UniProtKB-SubCell"/>
</dbReference>
<dbReference type="InterPro" id="IPR019787">
    <property type="entry name" value="Znf_PHD-finger"/>
</dbReference>
<dbReference type="GO" id="GO:0006325">
    <property type="term" value="P:chromatin organization"/>
    <property type="evidence" value="ECO:0007669"/>
    <property type="project" value="UniProtKB-KW"/>
</dbReference>
<dbReference type="OrthoDB" id="5411773at2759"/>
<feature type="site" description="Histone H3K4me3 binding" evidence="8">
    <location>
        <position position="154"/>
    </location>
</feature>
<keyword evidence="3 9" id="KW-0479">Metal-binding</keyword>
<dbReference type="PANTHER" id="PTHR10333">
    <property type="entry name" value="INHIBITOR OF GROWTH PROTEIN"/>
    <property type="match status" value="1"/>
</dbReference>
<dbReference type="PANTHER" id="PTHR10333:SF42">
    <property type="entry name" value="INHIBITOR OF GROWTH PROTEIN 5"/>
    <property type="match status" value="1"/>
</dbReference>
<protein>
    <submittedName>
        <fullName evidence="12">Chromatin remodeling protein</fullName>
    </submittedName>
</protein>
<dbReference type="SUPFAM" id="SSF57903">
    <property type="entry name" value="FYVE/PHD zinc finger"/>
    <property type="match status" value="1"/>
</dbReference>
<evidence type="ECO:0000259" key="11">
    <source>
        <dbReference type="PROSITE" id="PS50016"/>
    </source>
</evidence>
<feature type="site" description="Histone H3K4me3 binding" evidence="8">
    <location>
        <position position="142"/>
    </location>
</feature>
<dbReference type="SMART" id="SM00249">
    <property type="entry name" value="PHD"/>
    <property type="match status" value="1"/>
</dbReference>
<evidence type="ECO:0000256" key="8">
    <source>
        <dbReference type="PIRSR" id="PIRSR628651-50"/>
    </source>
</evidence>
<evidence type="ECO:0000256" key="10">
    <source>
        <dbReference type="PROSITE-ProRule" id="PRU00146"/>
    </source>
</evidence>
<feature type="binding site" evidence="9">
    <location>
        <position position="132"/>
    </location>
    <ligand>
        <name>Zn(2+)</name>
        <dbReference type="ChEBI" id="CHEBI:29105"/>
        <label>1</label>
    </ligand>
</feature>
<dbReference type="EMBL" id="CP001951">
    <property type="protein sequence ID" value="ADM12429.1"/>
    <property type="molecule type" value="Genomic_DNA"/>
</dbReference>
<keyword evidence="5 9" id="KW-0862">Zinc</keyword>
<accession>E0S9P4</accession>
<reference evidence="12 13" key="2">
    <citation type="journal article" date="2012" name="Proc. Natl. Acad. Sci. U.S.A.">
        <title>Gain and loss of multiple functionally related, horizontally transferred genes in the reduced genomes of two microsporidian parasites.</title>
        <authorList>
            <person name="Pombert J.-F."/>
            <person name="Selman M."/>
            <person name="Burki F."/>
            <person name="Bardell F.T."/>
            <person name="Farinelli L."/>
            <person name="Solter L.F."/>
            <person name="Whitman D.W."/>
            <person name="Weiss L.M."/>
            <person name="Corradi N."/>
            <person name="Keeling P.J."/>
        </authorList>
    </citation>
    <scope>NUCLEOTIDE SEQUENCE [LARGE SCALE GENOMIC DNA]</scope>
    <source>
        <strain evidence="12 13">ATCC 50506</strain>
    </source>
</reference>
<feature type="binding site" evidence="9">
    <location>
        <position position="150"/>
    </location>
    <ligand>
        <name>Zn(2+)</name>
        <dbReference type="ChEBI" id="CHEBI:29105"/>
        <label>2</label>
    </ligand>
</feature>
<evidence type="ECO:0000313" key="12">
    <source>
        <dbReference type="EMBL" id="ADM12429.1"/>
    </source>
</evidence>
<gene>
    <name evidence="12" type="ORF">Eint_101030</name>
</gene>
<name>E0S9P4_ENCIT</name>
<keyword evidence="13" id="KW-1185">Reference proteome</keyword>
<evidence type="ECO:0000256" key="9">
    <source>
        <dbReference type="PIRSR" id="PIRSR628651-51"/>
    </source>
</evidence>
<feature type="binding site" evidence="9">
    <location>
        <position position="156"/>
    </location>
    <ligand>
        <name>Zn(2+)</name>
        <dbReference type="ChEBI" id="CHEBI:29105"/>
        <label>1</label>
    </ligand>
</feature>
<reference evidence="12 13" key="1">
    <citation type="journal article" date="2010" name="Nat. Commun.">
        <title>The complete sequence of the smallest known nuclear genome from the microsporidian Encephalitozoon intestinalis.</title>
        <authorList>
            <person name="Corradi N."/>
            <person name="Pombert J.-F."/>
            <person name="Farinelli L."/>
            <person name="Didier E.S."/>
            <person name="Keeling P.J."/>
        </authorList>
    </citation>
    <scope>NUCLEOTIDE SEQUENCE [LARGE SCALE GENOMIC DNA]</scope>
    <source>
        <strain evidence="12 13">ATCC 50506</strain>
    </source>
</reference>
<evidence type="ECO:0000256" key="2">
    <source>
        <dbReference type="ARBA" id="ARBA00010210"/>
    </source>
</evidence>
<evidence type="ECO:0000256" key="5">
    <source>
        <dbReference type="ARBA" id="ARBA00022833"/>
    </source>
</evidence>
<proteinExistence type="inferred from homology"/>
<feature type="site" description="Histone H3K4me3 binding" evidence="8">
    <location>
        <position position="146"/>
    </location>
</feature>
<feature type="site" description="Histone H3K4me3 binding" evidence="8">
    <location>
        <position position="131"/>
    </location>
</feature>
<dbReference type="InterPro" id="IPR001965">
    <property type="entry name" value="Znf_PHD"/>
</dbReference>
<dbReference type="Proteomes" id="UP000002313">
    <property type="component" value="Chromosome X"/>
</dbReference>
<feature type="binding site" evidence="9">
    <location>
        <position position="134"/>
    </location>
    <ligand>
        <name>Zn(2+)</name>
        <dbReference type="ChEBI" id="CHEBI:29105"/>
        <label>1</label>
    </ligand>
</feature>
<dbReference type="RefSeq" id="XP_003073789.1">
    <property type="nucleotide sequence ID" value="XM_003073743.1"/>
</dbReference>